<dbReference type="Proteomes" id="UP000008311">
    <property type="component" value="Unassembled WGS sequence"/>
</dbReference>
<dbReference type="AlphaFoldDB" id="B9TQK4"/>
<protein>
    <submittedName>
        <fullName evidence="1">Uncharacterized protein</fullName>
    </submittedName>
</protein>
<name>B9TQK4_RICCO</name>
<evidence type="ECO:0000313" key="1">
    <source>
        <dbReference type="EMBL" id="EEF21860.1"/>
    </source>
</evidence>
<proteinExistence type="predicted"/>
<dbReference type="InParanoid" id="B9TQK4"/>
<evidence type="ECO:0000313" key="2">
    <source>
        <dbReference type="Proteomes" id="UP000008311"/>
    </source>
</evidence>
<sequence length="189" mass="20705">MTGRSRLRTIDNIARFRSPCGKPGHARISLSMGIATSSVLVSDNYSDSPQTEHCAGSRVVWFVTRGVKEEVAQQAGAGADALGVHQVDVQGGRLHFRQHPHQLARSQQRGGIIGWQAGDALAGQHEGQARRGAVGHHVAAHRHRHVAALYPHRQPALAWRIDHPAMLLQLGRVERRAVAAQIGRRRTQH</sequence>
<feature type="non-terminal residue" evidence="1">
    <location>
        <position position="189"/>
    </location>
</feature>
<keyword evidence="2" id="KW-1185">Reference proteome</keyword>
<reference evidence="2" key="1">
    <citation type="journal article" date="2010" name="Nat. Biotechnol.">
        <title>Draft genome sequence of the oilseed species Ricinus communis.</title>
        <authorList>
            <person name="Chan A.P."/>
            <person name="Crabtree J."/>
            <person name="Zhao Q."/>
            <person name="Lorenzi H."/>
            <person name="Orvis J."/>
            <person name="Puiu D."/>
            <person name="Melake-Berhan A."/>
            <person name="Jones K.M."/>
            <person name="Redman J."/>
            <person name="Chen G."/>
            <person name="Cahoon E.B."/>
            <person name="Gedil M."/>
            <person name="Stanke M."/>
            <person name="Haas B.J."/>
            <person name="Wortman J.R."/>
            <person name="Fraser-Liggett C.M."/>
            <person name="Ravel J."/>
            <person name="Rabinowicz P.D."/>
        </authorList>
    </citation>
    <scope>NUCLEOTIDE SEQUENCE [LARGE SCALE GENOMIC DNA]</scope>
    <source>
        <strain evidence="2">cv. Hale</strain>
    </source>
</reference>
<organism evidence="1 2">
    <name type="scientific">Ricinus communis</name>
    <name type="common">Castor bean</name>
    <dbReference type="NCBI Taxonomy" id="3988"/>
    <lineage>
        <taxon>Eukaryota</taxon>
        <taxon>Viridiplantae</taxon>
        <taxon>Streptophyta</taxon>
        <taxon>Embryophyta</taxon>
        <taxon>Tracheophyta</taxon>
        <taxon>Spermatophyta</taxon>
        <taxon>Magnoliopsida</taxon>
        <taxon>eudicotyledons</taxon>
        <taxon>Gunneridae</taxon>
        <taxon>Pentapetalae</taxon>
        <taxon>rosids</taxon>
        <taxon>fabids</taxon>
        <taxon>Malpighiales</taxon>
        <taxon>Euphorbiaceae</taxon>
        <taxon>Acalyphoideae</taxon>
        <taxon>Acalypheae</taxon>
        <taxon>Ricinus</taxon>
    </lineage>
</organism>
<gene>
    <name evidence="1" type="ORF">RCOM_2109480</name>
</gene>
<accession>B9TQK4</accession>
<dbReference type="EMBL" id="EQ998958">
    <property type="protein sequence ID" value="EEF21860.1"/>
    <property type="molecule type" value="Genomic_DNA"/>
</dbReference>